<proteinExistence type="predicted"/>
<keyword evidence="4" id="KW-1185">Reference proteome</keyword>
<dbReference type="Proteomes" id="UP001154114">
    <property type="component" value="Unassembled WGS sequence"/>
</dbReference>
<name>A0A9P0E1E3_CHRIL</name>
<dbReference type="PANTHER" id="PTHR46618">
    <property type="entry name" value="ARMADILLO REPEAT-CONTAINING PROTEIN 3"/>
    <property type="match status" value="1"/>
</dbReference>
<dbReference type="Pfam" id="PF14381">
    <property type="entry name" value="EDR1_CTR1_ARMC3_pept"/>
    <property type="match status" value="1"/>
</dbReference>
<evidence type="ECO:0000313" key="3">
    <source>
        <dbReference type="EMBL" id="CAH1286876.1"/>
    </source>
</evidence>
<dbReference type="InterPro" id="IPR016024">
    <property type="entry name" value="ARM-type_fold"/>
</dbReference>
<dbReference type="SUPFAM" id="SSF48371">
    <property type="entry name" value="ARM repeat"/>
    <property type="match status" value="1"/>
</dbReference>
<organism evidence="3 4">
    <name type="scientific">Chrysodeixis includens</name>
    <name type="common">Soybean looper</name>
    <name type="synonym">Pseudoplusia includens</name>
    <dbReference type="NCBI Taxonomy" id="689277"/>
    <lineage>
        <taxon>Eukaryota</taxon>
        <taxon>Metazoa</taxon>
        <taxon>Ecdysozoa</taxon>
        <taxon>Arthropoda</taxon>
        <taxon>Hexapoda</taxon>
        <taxon>Insecta</taxon>
        <taxon>Pterygota</taxon>
        <taxon>Neoptera</taxon>
        <taxon>Endopterygota</taxon>
        <taxon>Lepidoptera</taxon>
        <taxon>Glossata</taxon>
        <taxon>Ditrysia</taxon>
        <taxon>Noctuoidea</taxon>
        <taxon>Noctuidae</taxon>
        <taxon>Plusiinae</taxon>
        <taxon>Chrysodeixis</taxon>
    </lineage>
</organism>
<gene>
    <name evidence="3" type="ORF">CINC_LOCUS75</name>
</gene>
<evidence type="ECO:0000259" key="2">
    <source>
        <dbReference type="Pfam" id="PF14381"/>
    </source>
</evidence>
<feature type="domain" description="EDR1/CTR1/ARMC3-like peptidase-like" evidence="2">
    <location>
        <begin position="306"/>
        <end position="392"/>
    </location>
</feature>
<protein>
    <recommendedName>
        <fullName evidence="2">EDR1/CTR1/ARMC3-like peptidase-like domain-containing protein</fullName>
    </recommendedName>
</protein>
<dbReference type="InterPro" id="IPR052441">
    <property type="entry name" value="Armadillo-Ser/Thr_Kinase"/>
</dbReference>
<comment type="caution">
    <text evidence="3">The sequence shown here is derived from an EMBL/GenBank/DDBJ whole genome shotgun (WGS) entry which is preliminary data.</text>
</comment>
<accession>A0A9P0E1E3</accession>
<dbReference type="OrthoDB" id="7537227at2759"/>
<evidence type="ECO:0000256" key="1">
    <source>
        <dbReference type="ARBA" id="ARBA00022737"/>
    </source>
</evidence>
<dbReference type="AlphaFoldDB" id="A0A9P0E1E3"/>
<evidence type="ECO:0000313" key="4">
    <source>
        <dbReference type="Proteomes" id="UP001154114"/>
    </source>
</evidence>
<dbReference type="InterPro" id="IPR055164">
    <property type="entry name" value="EDR1/CTR1/ARMC3-like_pept-like"/>
</dbReference>
<sequence length="439" mass="49202">MCRIIPKAAYTVVEPKSFASLRNINKKFKDTPIEAQRLAVQCYINLLNYHVSRRVMINGDFMHELLGILQRNDTSLKIMACTVLTGLMCEEAPRDLFTAKREEVVSKNLQIEHIGLRTALCTVISASVSAEGADVYLELGTIHYMVEAKEARYMVGAWEPALEAIFRHHPSAKLGYTGRLDINDFTQEGFYCLKRLGDHFPTISEIITSEKPPFSNPVYICMFHHQYDSASAVDVKPLNDKSTRESKLALSTPSGARIRFPSVADDINLRAYLYKLRMWFGDPGKSLHYFEIDDAHYEVRYREKCIEVSTSLKQRAQLLAEYVVEQMCGLTQERDCSMPSVDLHLVDLMLDLGSPIIGLGFVKCGGALERALVYKVLADRLGLPCGLYRTSSAHAWCEVAVPELDPSAYAYHAPNTVPPLRQRAQAPAPLVMSTTSAAQ</sequence>
<dbReference type="EMBL" id="CAJCES030000040">
    <property type="protein sequence ID" value="CAH1286876.1"/>
    <property type="molecule type" value="Genomic_DNA"/>
</dbReference>
<dbReference type="PANTHER" id="PTHR46618:SF1">
    <property type="entry name" value="ARMADILLO REPEAT-CONTAINING PROTEIN 3"/>
    <property type="match status" value="1"/>
</dbReference>
<reference evidence="3" key="1">
    <citation type="submission" date="2021-12" db="EMBL/GenBank/DDBJ databases">
        <authorList>
            <person name="King R."/>
        </authorList>
    </citation>
    <scope>NUCLEOTIDE SEQUENCE</scope>
</reference>
<keyword evidence="1" id="KW-0677">Repeat</keyword>